<dbReference type="EMBL" id="SWFT01000112">
    <property type="protein sequence ID" value="KAA8900364.1"/>
    <property type="molecule type" value="Genomic_DNA"/>
</dbReference>
<dbReference type="GeneID" id="54782438"/>
<evidence type="ECO:0000256" key="1">
    <source>
        <dbReference type="SAM" id="MobiDB-lite"/>
    </source>
</evidence>
<sequence length="252" mass="27912">MSPSTTKPEGDVSPVEAKSSISNVPGAFPKELPEAAATAAAAAASRMRFDLNPFWDFHQEIPPGPTRHKVMVLLAKASSLQFQGQVERLKLYARLSAAVEDLFEKIPAEEKETISRLVRETHGVWDDTNRDIVDQLDAEAVDGITGEDKTLREAEALLKARDAIVHLMERYKQITQAHAGLSPTNQEKLERCIDDFEESFRSLFDRNCEGVRQLKAMVADADNVSVLGFSTDWIKVAVDTNDGPLEMQLSAF</sequence>
<dbReference type="Proteomes" id="UP000449547">
    <property type="component" value="Unassembled WGS sequence"/>
</dbReference>
<protein>
    <submittedName>
        <fullName evidence="2">Uncharacterized protein</fullName>
    </submittedName>
</protein>
<feature type="region of interest" description="Disordered" evidence="1">
    <location>
        <begin position="1"/>
        <end position="26"/>
    </location>
</feature>
<evidence type="ECO:0000313" key="2">
    <source>
        <dbReference type="EMBL" id="KAA8900364.1"/>
    </source>
</evidence>
<proteinExistence type="predicted"/>
<keyword evidence="3" id="KW-1185">Reference proteome</keyword>
<comment type="caution">
    <text evidence="2">The sequence shown here is derived from an EMBL/GenBank/DDBJ whole genome shotgun (WGS) entry which is preliminary data.</text>
</comment>
<dbReference type="VEuPathDB" id="FungiDB:DIURU_003787"/>
<dbReference type="AlphaFoldDB" id="A0A642UK04"/>
<accession>A0A642UK04</accession>
<evidence type="ECO:0000313" key="3">
    <source>
        <dbReference type="Proteomes" id="UP000449547"/>
    </source>
</evidence>
<organism evidence="2 3">
    <name type="scientific">Diutina rugosa</name>
    <name type="common">Yeast</name>
    <name type="synonym">Candida rugosa</name>
    <dbReference type="NCBI Taxonomy" id="5481"/>
    <lineage>
        <taxon>Eukaryota</taxon>
        <taxon>Fungi</taxon>
        <taxon>Dikarya</taxon>
        <taxon>Ascomycota</taxon>
        <taxon>Saccharomycotina</taxon>
        <taxon>Pichiomycetes</taxon>
        <taxon>Debaryomycetaceae</taxon>
        <taxon>Diutina</taxon>
    </lineage>
</organism>
<reference evidence="2 3" key="1">
    <citation type="submission" date="2019-07" db="EMBL/GenBank/DDBJ databases">
        <title>Genome assembly of two rare yeast pathogens: Diutina rugosa and Trichomonascus ciferrii.</title>
        <authorList>
            <person name="Mixao V."/>
            <person name="Saus E."/>
            <person name="Hansen A."/>
            <person name="Lass-Flor C."/>
            <person name="Gabaldon T."/>
        </authorList>
    </citation>
    <scope>NUCLEOTIDE SEQUENCE [LARGE SCALE GENOMIC DNA]</scope>
    <source>
        <strain evidence="2 3">CBS 613</strain>
    </source>
</reference>
<gene>
    <name evidence="2" type="ORF">DIURU_003787</name>
</gene>
<dbReference type="RefSeq" id="XP_034011364.1">
    <property type="nucleotide sequence ID" value="XM_034156587.1"/>
</dbReference>
<name>A0A642UK04_DIURU</name>